<proteinExistence type="predicted"/>
<dbReference type="EMBL" id="OC316745">
    <property type="protein sequence ID" value="CAD7393560.1"/>
    <property type="molecule type" value="Genomic_DNA"/>
</dbReference>
<gene>
    <name evidence="2" type="ORF">TCEB3V08_LOCUS1529</name>
</gene>
<dbReference type="AlphaFoldDB" id="A0A7R9CBD7"/>
<sequence>MAKVSVSSWLMGRNAVPTLQVISSTRVRETPVSVGVAMQGRLPSPHPSLDDPPSSQNLCPTSDNLPTQNKKKIAITSKPFEIRPYDTTFKKKQTWVCPFDKAEGCGVMGISTPFNQGRYKSSCPSRVGRDPYRGGDLLNPAPPARQDGGTFQPFTLPGNAVMARESYDGQTPRLLGDYQANSTSTRLEQEYLRFTTVFPINAGTGYEVFFKSVVPLVRSGAKAFGKHALHAGIDVLSNVANQRRPFKEALRQRVNEVGTNLKPRRMSFTRALTETINCIVYGEFANVKGAEKKKFKVKYTTTPVVDLYDREGGGGAVTPEKPVAEGRVAKVNDLADGFKVTIYSCIVEPPNWCQSSGKTHFDIIQGHNLFLSRLVLSTRQTCTCHHDDSLTGLLKKLRYAQVDGIAETVITKALSRDDYDPPKIVEEIPLTTEYHPGLQRINTILKSGYKFLTSFTETQNLLSSPPRVTFKRPPNLHNILVHPKLLDPKRIREEKPTTKVKKTVVHDPIVVGKEKMGWSKSSPPQPYRMTWPLPKKRLARSIHGDLENRVIDLRHRTRWGVFGKNIEVGGWGEGRAGRLTWQRWRGRSPPFAPFSPTRLVTPPPPLNVERS</sequence>
<evidence type="ECO:0000256" key="1">
    <source>
        <dbReference type="SAM" id="MobiDB-lite"/>
    </source>
</evidence>
<name>A0A7R9CBD7_TIMCR</name>
<feature type="region of interest" description="Disordered" evidence="1">
    <location>
        <begin position="590"/>
        <end position="611"/>
    </location>
</feature>
<feature type="compositionally biased region" description="Pro residues" evidence="1">
    <location>
        <begin position="601"/>
        <end position="611"/>
    </location>
</feature>
<protein>
    <submittedName>
        <fullName evidence="2">Uncharacterized protein</fullName>
    </submittedName>
</protein>
<accession>A0A7R9CBD7</accession>
<reference evidence="2" key="1">
    <citation type="submission" date="2020-11" db="EMBL/GenBank/DDBJ databases">
        <authorList>
            <person name="Tran Van P."/>
        </authorList>
    </citation>
    <scope>NUCLEOTIDE SEQUENCE</scope>
</reference>
<organism evidence="2">
    <name type="scientific">Timema cristinae</name>
    <name type="common">Walking stick</name>
    <dbReference type="NCBI Taxonomy" id="61476"/>
    <lineage>
        <taxon>Eukaryota</taxon>
        <taxon>Metazoa</taxon>
        <taxon>Ecdysozoa</taxon>
        <taxon>Arthropoda</taxon>
        <taxon>Hexapoda</taxon>
        <taxon>Insecta</taxon>
        <taxon>Pterygota</taxon>
        <taxon>Neoptera</taxon>
        <taxon>Polyneoptera</taxon>
        <taxon>Phasmatodea</taxon>
        <taxon>Timematodea</taxon>
        <taxon>Timematoidea</taxon>
        <taxon>Timematidae</taxon>
        <taxon>Timema</taxon>
    </lineage>
</organism>
<evidence type="ECO:0000313" key="2">
    <source>
        <dbReference type="EMBL" id="CAD7393560.1"/>
    </source>
</evidence>
<feature type="compositionally biased region" description="Polar residues" evidence="1">
    <location>
        <begin position="56"/>
        <end position="67"/>
    </location>
</feature>
<feature type="region of interest" description="Disordered" evidence="1">
    <location>
        <begin position="38"/>
        <end position="67"/>
    </location>
</feature>